<protein>
    <submittedName>
        <fullName evidence="6">LrgB family protein</fullName>
    </submittedName>
</protein>
<dbReference type="EMBL" id="JACXLD010000001">
    <property type="protein sequence ID" value="MBD2857660.1"/>
    <property type="molecule type" value="Genomic_DNA"/>
</dbReference>
<evidence type="ECO:0000313" key="7">
    <source>
        <dbReference type="Proteomes" id="UP000610558"/>
    </source>
</evidence>
<sequence length="235" mass="24939">MAGLELIHSPLFALVVTLAAFQIAFWAYQRSQRFALLHPTISGAVLIAGTLTALGIEYPEFYQNIHWLNFLLGPVTVALAVPLYRQLHLLRDIATPLLITTFAGAAFACGSALILAWSLGATKTTLLSLTTKSITTPIAIVVTDDIGGIATVAVASVILTGIVGIVSIEWLFKKLNIQDDRLWGFCLGLAAHAIGTSRAFERSTVAGAFSSLALCLTGTVTAIFVPLAANWFAAL</sequence>
<dbReference type="AlphaFoldDB" id="A0A927GUT3"/>
<feature type="transmembrane region" description="Helical" evidence="5">
    <location>
        <begin position="35"/>
        <end position="54"/>
    </location>
</feature>
<reference evidence="6" key="1">
    <citation type="submission" date="2020-09" db="EMBL/GenBank/DDBJ databases">
        <authorList>
            <person name="Yoon J.-W."/>
        </authorList>
    </citation>
    <scope>NUCLEOTIDE SEQUENCE</scope>
    <source>
        <strain evidence="6">KMU-158</strain>
    </source>
</reference>
<dbReference type="RefSeq" id="WP_190761886.1">
    <property type="nucleotide sequence ID" value="NZ_JACXLD010000001.1"/>
</dbReference>
<keyword evidence="4 5" id="KW-0472">Membrane</keyword>
<dbReference type="PANTHER" id="PTHR30249:SF0">
    <property type="entry name" value="PLASTIDAL GLYCOLATE_GLYCERATE TRANSLOCATOR 1, CHLOROPLASTIC"/>
    <property type="match status" value="1"/>
</dbReference>
<feature type="transmembrane region" description="Helical" evidence="5">
    <location>
        <begin position="66"/>
        <end position="84"/>
    </location>
</feature>
<evidence type="ECO:0000313" key="6">
    <source>
        <dbReference type="EMBL" id="MBD2857660.1"/>
    </source>
</evidence>
<accession>A0A927GUT3</accession>
<gene>
    <name evidence="6" type="ORF">IB286_01485</name>
</gene>
<evidence type="ECO:0000256" key="3">
    <source>
        <dbReference type="ARBA" id="ARBA00022989"/>
    </source>
</evidence>
<evidence type="ECO:0000256" key="2">
    <source>
        <dbReference type="ARBA" id="ARBA00022692"/>
    </source>
</evidence>
<dbReference type="Proteomes" id="UP000610558">
    <property type="component" value="Unassembled WGS sequence"/>
</dbReference>
<feature type="transmembrane region" description="Helical" evidence="5">
    <location>
        <begin position="96"/>
        <end position="119"/>
    </location>
</feature>
<proteinExistence type="predicted"/>
<evidence type="ECO:0000256" key="1">
    <source>
        <dbReference type="ARBA" id="ARBA00004141"/>
    </source>
</evidence>
<dbReference type="InterPro" id="IPR007300">
    <property type="entry name" value="CidB/LrgB"/>
</dbReference>
<name>A0A927GUT3_9GAMM</name>
<feature type="transmembrane region" description="Helical" evidence="5">
    <location>
        <begin position="146"/>
        <end position="170"/>
    </location>
</feature>
<dbReference type="GO" id="GO:0016020">
    <property type="term" value="C:membrane"/>
    <property type="evidence" value="ECO:0007669"/>
    <property type="project" value="UniProtKB-SubCell"/>
</dbReference>
<comment type="subcellular location">
    <subcellularLocation>
        <location evidence="1">Membrane</location>
        <topology evidence="1">Multi-pass membrane protein</topology>
    </subcellularLocation>
</comment>
<evidence type="ECO:0000256" key="4">
    <source>
        <dbReference type="ARBA" id="ARBA00023136"/>
    </source>
</evidence>
<feature type="transmembrane region" description="Helical" evidence="5">
    <location>
        <begin position="206"/>
        <end position="233"/>
    </location>
</feature>
<dbReference type="PANTHER" id="PTHR30249">
    <property type="entry name" value="PUTATIVE SEROTONIN TRANSPORTER"/>
    <property type="match status" value="1"/>
</dbReference>
<keyword evidence="7" id="KW-1185">Reference proteome</keyword>
<evidence type="ECO:0000256" key="5">
    <source>
        <dbReference type="SAM" id="Phobius"/>
    </source>
</evidence>
<feature type="transmembrane region" description="Helical" evidence="5">
    <location>
        <begin position="6"/>
        <end position="28"/>
    </location>
</feature>
<keyword evidence="2 5" id="KW-0812">Transmembrane</keyword>
<organism evidence="6 7">
    <name type="scientific">Spongiibacter pelagi</name>
    <dbReference type="NCBI Taxonomy" id="2760804"/>
    <lineage>
        <taxon>Bacteria</taxon>
        <taxon>Pseudomonadati</taxon>
        <taxon>Pseudomonadota</taxon>
        <taxon>Gammaproteobacteria</taxon>
        <taxon>Cellvibrionales</taxon>
        <taxon>Spongiibacteraceae</taxon>
        <taxon>Spongiibacter</taxon>
    </lineage>
</organism>
<dbReference type="Pfam" id="PF04172">
    <property type="entry name" value="LrgB"/>
    <property type="match status" value="1"/>
</dbReference>
<keyword evidence="3 5" id="KW-1133">Transmembrane helix</keyword>
<comment type="caution">
    <text evidence="6">The sequence shown here is derived from an EMBL/GenBank/DDBJ whole genome shotgun (WGS) entry which is preliminary data.</text>
</comment>